<evidence type="ECO:0000313" key="2">
    <source>
        <dbReference type="EMBL" id="CNI55581.1"/>
    </source>
</evidence>
<dbReference type="RefSeq" id="WP_049615149.1">
    <property type="nucleotide sequence ID" value="NZ_CAWMMU010000011.1"/>
</dbReference>
<dbReference type="Proteomes" id="UP000045840">
    <property type="component" value="Unassembled WGS sequence"/>
</dbReference>
<dbReference type="AlphaFoldDB" id="A0A0T9RC66"/>
<evidence type="ECO:0000256" key="1">
    <source>
        <dbReference type="SAM" id="SignalP"/>
    </source>
</evidence>
<dbReference type="EMBL" id="CQAZ01000065">
    <property type="protein sequence ID" value="CNI55581.1"/>
    <property type="molecule type" value="Genomic_DNA"/>
</dbReference>
<evidence type="ECO:0000313" key="5">
    <source>
        <dbReference type="Proteomes" id="UP000045840"/>
    </source>
</evidence>
<accession>A0A0T9RC66</accession>
<dbReference type="OrthoDB" id="6570813at2"/>
<keyword evidence="1" id="KW-0732">Signal</keyword>
<name>A0A0T9RC66_9GAMM</name>
<keyword evidence="2" id="KW-0449">Lipoprotein</keyword>
<reference evidence="2" key="3">
    <citation type="submission" date="2015-03" db="EMBL/GenBank/DDBJ databases">
        <authorList>
            <person name="Murphy D."/>
        </authorList>
    </citation>
    <scope>NUCLEOTIDE SEQUENCE [LARGE SCALE GENOMIC DNA]</scope>
    <source>
        <strain evidence="2">A125KOH2</strain>
    </source>
</reference>
<organism evidence="2 5">
    <name type="scientific">Yersinia pekkanenii</name>
    <dbReference type="NCBI Taxonomy" id="1288385"/>
    <lineage>
        <taxon>Bacteria</taxon>
        <taxon>Pseudomonadati</taxon>
        <taxon>Pseudomonadota</taxon>
        <taxon>Gammaproteobacteria</taxon>
        <taxon>Enterobacterales</taxon>
        <taxon>Yersiniaceae</taxon>
        <taxon>Yersinia</taxon>
    </lineage>
</organism>
<keyword evidence="4" id="KW-1185">Reference proteome</keyword>
<feature type="signal peptide" evidence="1">
    <location>
        <begin position="1"/>
        <end position="19"/>
    </location>
</feature>
<evidence type="ECO:0000313" key="4">
    <source>
        <dbReference type="Proteomes" id="UP000044625"/>
    </source>
</evidence>
<protein>
    <submittedName>
        <fullName evidence="2 3">Lipoprotein</fullName>
    </submittedName>
</protein>
<dbReference type="Proteomes" id="UP000044625">
    <property type="component" value="Unassembled WGS sequence"/>
</dbReference>
<reference evidence="5" key="2">
    <citation type="submission" date="2015-03" db="EMBL/GenBank/DDBJ databases">
        <authorList>
            <consortium name="Pathogen Informatics"/>
        </authorList>
    </citation>
    <scope>NUCLEOTIDE SEQUENCE [LARGE SCALE GENOMIC DNA]</scope>
    <source>
        <strain evidence="5">A125KOH2</strain>
    </source>
</reference>
<gene>
    <name evidence="2" type="ORF">ERS008529_04352</name>
    <name evidence="3" type="ORF">ERS137968_02395</name>
</gene>
<reference evidence="3 4" key="1">
    <citation type="submission" date="2015-03" db="EMBL/GenBank/DDBJ databases">
        <authorList>
            <consortium name="Pathogen Informatics"/>
            <person name="Murphy D."/>
        </authorList>
    </citation>
    <scope>NUCLEOTIDE SEQUENCE [LARGE SCALE GENOMIC DNA]</scope>
    <source>
        <strain evidence="4">type strain: CIP110230</strain>
        <strain evidence="3">Type strain: CIP110230</strain>
    </source>
</reference>
<sequence>MKRCFSFILLILMMGTLPGCNTYLLLKSTSGGSSEKKQWSKDNITGFSVSTKNEVTFVGKYFDYLIVKGGGEIAQLLNSQDIKPDELGIEGAPKFIIDDTARTFDGKVNVTAPVTQKNRNLLINNYSFRCNQDKCSKIIDISGTLHEKATDNEIKFQHPFDVVFYQYQTVSGHPGVAKALMPVAITLDIITAPVQLLAGALVYSDY</sequence>
<dbReference type="EMBL" id="CWJL01000011">
    <property type="protein sequence ID" value="CRY67322.1"/>
    <property type="molecule type" value="Genomic_DNA"/>
</dbReference>
<proteinExistence type="predicted"/>
<feature type="chain" id="PRO_5006696125" evidence="1">
    <location>
        <begin position="20"/>
        <end position="206"/>
    </location>
</feature>
<evidence type="ECO:0000313" key="3">
    <source>
        <dbReference type="EMBL" id="CRY67322.1"/>
    </source>
</evidence>